<proteinExistence type="inferred from homology"/>
<dbReference type="EMBL" id="LQBK01000010">
    <property type="protein sequence ID" value="KUG60839.1"/>
    <property type="molecule type" value="Genomic_DNA"/>
</dbReference>
<dbReference type="Pfam" id="PF20628">
    <property type="entry name" value="Dyp_perox_C"/>
    <property type="match status" value="1"/>
</dbReference>
<feature type="compositionally biased region" description="Low complexity" evidence="9">
    <location>
        <begin position="31"/>
        <end position="44"/>
    </location>
</feature>
<feature type="domain" description="Dyp-type peroxidase C-terminal" evidence="11">
    <location>
        <begin position="214"/>
        <end position="403"/>
    </location>
</feature>
<dbReference type="InterPro" id="IPR011008">
    <property type="entry name" value="Dimeric_a/b-barrel"/>
</dbReference>
<feature type="compositionally biased region" description="Basic and acidic residues" evidence="9">
    <location>
        <begin position="274"/>
        <end position="283"/>
    </location>
</feature>
<feature type="region of interest" description="Disordered" evidence="9">
    <location>
        <begin position="274"/>
        <end position="300"/>
    </location>
</feature>
<keyword evidence="6" id="KW-0560">Oxidoreductase</keyword>
<dbReference type="GO" id="GO:0004601">
    <property type="term" value="F:peroxidase activity"/>
    <property type="evidence" value="ECO:0007669"/>
    <property type="project" value="UniProtKB-KW"/>
</dbReference>
<evidence type="ECO:0000256" key="8">
    <source>
        <dbReference type="ARBA" id="ARBA00025737"/>
    </source>
</evidence>
<dbReference type="SUPFAM" id="SSF54909">
    <property type="entry name" value="Dimeric alpha+beta barrel"/>
    <property type="match status" value="1"/>
</dbReference>
<evidence type="ECO:0000256" key="7">
    <source>
        <dbReference type="ARBA" id="ARBA00023004"/>
    </source>
</evidence>
<dbReference type="STRING" id="136273.GY22_12570"/>
<dbReference type="AlphaFoldDB" id="A0A0W8IL61"/>
<evidence type="ECO:0000256" key="2">
    <source>
        <dbReference type="ARBA" id="ARBA00022559"/>
    </source>
</evidence>
<dbReference type="InterPro" id="IPR048327">
    <property type="entry name" value="Dyp_perox_N"/>
</dbReference>
<evidence type="ECO:0000256" key="3">
    <source>
        <dbReference type="ARBA" id="ARBA00022617"/>
    </source>
</evidence>
<accession>A0A0W8IL61</accession>
<organism evidence="12 13">
    <name type="scientific">Kocuria rosea subsp. polaris</name>
    <dbReference type="NCBI Taxonomy" id="136273"/>
    <lineage>
        <taxon>Bacteria</taxon>
        <taxon>Bacillati</taxon>
        <taxon>Actinomycetota</taxon>
        <taxon>Actinomycetes</taxon>
        <taxon>Micrococcales</taxon>
        <taxon>Micrococcaceae</taxon>
        <taxon>Kocuria</taxon>
    </lineage>
</organism>
<dbReference type="PROSITE" id="PS51404">
    <property type="entry name" value="DYP_PEROXIDASE"/>
    <property type="match status" value="1"/>
</dbReference>
<feature type="domain" description="Dyp-type peroxidase N-terminal" evidence="10">
    <location>
        <begin position="59"/>
        <end position="201"/>
    </location>
</feature>
<dbReference type="PANTHER" id="PTHR30521:SF4">
    <property type="entry name" value="DEFERROCHELATASE"/>
    <property type="match status" value="1"/>
</dbReference>
<reference evidence="13" key="1">
    <citation type="submission" date="2015-12" db="EMBL/GenBank/DDBJ databases">
        <authorList>
            <person name="Nair G.R."/>
            <person name="Kaur G."/>
            <person name="Mayilraj S."/>
        </authorList>
    </citation>
    <scope>NUCLEOTIDE SEQUENCE [LARGE SCALE GENOMIC DNA]</scope>
    <source>
        <strain evidence="13">CD08_4</strain>
    </source>
</reference>
<evidence type="ECO:0000256" key="5">
    <source>
        <dbReference type="ARBA" id="ARBA00022729"/>
    </source>
</evidence>
<evidence type="ECO:0000259" key="10">
    <source>
        <dbReference type="Pfam" id="PF04261"/>
    </source>
</evidence>
<protein>
    <submittedName>
        <fullName evidence="12">Peroxidase</fullName>
    </submittedName>
</protein>
<dbReference type="InterPro" id="IPR006311">
    <property type="entry name" value="TAT_signal"/>
</dbReference>
<comment type="cofactor">
    <cofactor evidence="1">
        <name>heme b</name>
        <dbReference type="ChEBI" id="CHEBI:60344"/>
    </cofactor>
</comment>
<dbReference type="Proteomes" id="UP000053512">
    <property type="component" value="Unassembled WGS sequence"/>
</dbReference>
<evidence type="ECO:0000256" key="4">
    <source>
        <dbReference type="ARBA" id="ARBA00022723"/>
    </source>
</evidence>
<dbReference type="PANTHER" id="PTHR30521">
    <property type="entry name" value="DEFERROCHELATASE/PEROXIDASE"/>
    <property type="match status" value="1"/>
</dbReference>
<dbReference type="Pfam" id="PF04261">
    <property type="entry name" value="Dyp_perox_N"/>
    <property type="match status" value="1"/>
</dbReference>
<keyword evidence="4" id="KW-0479">Metal-binding</keyword>
<keyword evidence="3" id="KW-0349">Heme</keyword>
<keyword evidence="5" id="KW-0732">Signal</keyword>
<dbReference type="PROSITE" id="PS51318">
    <property type="entry name" value="TAT"/>
    <property type="match status" value="1"/>
</dbReference>
<evidence type="ECO:0000256" key="1">
    <source>
        <dbReference type="ARBA" id="ARBA00001970"/>
    </source>
</evidence>
<dbReference type="InterPro" id="IPR048328">
    <property type="entry name" value="Dyp_perox_C"/>
</dbReference>
<dbReference type="GO" id="GO:0020037">
    <property type="term" value="F:heme binding"/>
    <property type="evidence" value="ECO:0007669"/>
    <property type="project" value="InterPro"/>
</dbReference>
<keyword evidence="7" id="KW-0408">Iron</keyword>
<dbReference type="GO" id="GO:0005829">
    <property type="term" value="C:cytosol"/>
    <property type="evidence" value="ECO:0007669"/>
    <property type="project" value="TreeGrafter"/>
</dbReference>
<comment type="caution">
    <text evidence="12">The sequence shown here is derived from an EMBL/GenBank/DDBJ whole genome shotgun (WGS) entry which is preliminary data.</text>
</comment>
<dbReference type="GO" id="GO:0046872">
    <property type="term" value="F:metal ion binding"/>
    <property type="evidence" value="ECO:0007669"/>
    <property type="project" value="UniProtKB-KW"/>
</dbReference>
<evidence type="ECO:0000256" key="9">
    <source>
        <dbReference type="SAM" id="MobiDB-lite"/>
    </source>
</evidence>
<comment type="similarity">
    <text evidence="8">Belongs to the DyP-type peroxidase family.</text>
</comment>
<name>A0A0W8IL61_KOCRO</name>
<sequence>MNRRRLLVAGGAAGVGAASALGLESARRAGALAPAPQEAPGPAQRGHGQATEPFHGARQAGVATAPQAFAAFVALDLHRDTSRDAVRRLLRVLSEDAAALTRGRAPVADQEPWLAANPARLTVTLGFGARLLGLVAPDRAPAWLRPLPAFSIDRLEERWSGGDLLLQICADDRLTVSHAQRVLLKASRSFAAVRWVQHGFRHTVGSVPDGQSMRNLFGQVDGTVNPRGGAEEYERVVHGHGGCTPWIQDGTALVVRRIAMDLDAWDEADTPAREDAVGRRLRDGAPLTGGAEHDEPDLAARGPLGFPVIADYAHVRRSRPEDPLERIHRRVYNYDLPVADASGARPRGASAGGISDAGMVFAAYCSDVDRQFVPIQRRLDELDMLNAWTTPVGSAVFAVPPGCAEGGFVGDVLFED</sequence>
<dbReference type="RefSeq" id="WP_058873829.1">
    <property type="nucleotide sequence ID" value="NZ_LQBK01000010.1"/>
</dbReference>
<evidence type="ECO:0000259" key="11">
    <source>
        <dbReference type="Pfam" id="PF20628"/>
    </source>
</evidence>
<feature type="region of interest" description="Disordered" evidence="9">
    <location>
        <begin position="31"/>
        <end position="52"/>
    </location>
</feature>
<keyword evidence="2 12" id="KW-0575">Peroxidase</keyword>
<dbReference type="InterPro" id="IPR006314">
    <property type="entry name" value="Dyp_peroxidase"/>
</dbReference>
<dbReference type="NCBIfam" id="TIGR01413">
    <property type="entry name" value="Dyp_perox_fam"/>
    <property type="match status" value="1"/>
</dbReference>
<evidence type="ECO:0000313" key="12">
    <source>
        <dbReference type="EMBL" id="KUG60839.1"/>
    </source>
</evidence>
<evidence type="ECO:0000313" key="13">
    <source>
        <dbReference type="Proteomes" id="UP000053512"/>
    </source>
</evidence>
<gene>
    <name evidence="12" type="ORF">AVL61_14085</name>
</gene>
<evidence type="ECO:0000256" key="6">
    <source>
        <dbReference type="ARBA" id="ARBA00023002"/>
    </source>
</evidence>